<feature type="signal peptide" evidence="2">
    <location>
        <begin position="1"/>
        <end position="27"/>
    </location>
</feature>
<accession>A0A2V2W2Q6</accession>
<evidence type="ECO:0000313" key="3">
    <source>
        <dbReference type="EMBL" id="PWV02615.1"/>
    </source>
</evidence>
<dbReference type="VEuPathDB" id="TriTrypDB:TCDM_11349"/>
<feature type="chain" id="PRO_5015929368" evidence="2">
    <location>
        <begin position="28"/>
        <end position="359"/>
    </location>
</feature>
<sequence length="359" mass="37683">MAMMMTGRVLLVCALCVLWCGSSGITADGDEDVARPLSSTGDSAFESNGKVLQESQILVPGGSQNLGLEAHVVNGRTGATHIEAASTEEEASSDEEDEDEEVGGLNPSGEGEILSPSPPSPPSQEDNEKLKNIRDNGLQPENKRQDGGGKQIVDEAEVTKLNKGEPQLQGHGNPLQRNGTKSGEQQLTQGKGRQTNVEGVTARNPAGDHSTRRHKSSEGSKDEKEGEEGGVEGNGKGNEMHRAQEGEKAAHVSGAPKVISAGIQQEVQRTHTGETPPGIKIKAEEKEDKTEEEREEQKKQNQENPPGKEQETITGANATNQINTTSGDSDGSTAISHTTSPLLLLLVVACAAAAAVVAA</sequence>
<dbReference type="VEuPathDB" id="TriTrypDB:TcCLB.509657.30"/>
<dbReference type="VEuPathDB" id="TriTrypDB:TcCL_Unassigned01631"/>
<feature type="compositionally biased region" description="Basic and acidic residues" evidence="1">
    <location>
        <begin position="238"/>
        <end position="250"/>
    </location>
</feature>
<feature type="compositionally biased region" description="Polar residues" evidence="1">
    <location>
        <begin position="312"/>
        <end position="336"/>
    </location>
</feature>
<dbReference type="VEuPathDB" id="TriTrypDB:ECC02_011133"/>
<evidence type="ECO:0000313" key="4">
    <source>
        <dbReference type="Proteomes" id="UP000246121"/>
    </source>
</evidence>
<keyword evidence="2" id="KW-0732">Signal</keyword>
<dbReference type="Proteomes" id="UP000246121">
    <property type="component" value="Unassembled WGS sequence"/>
</dbReference>
<protein>
    <submittedName>
        <fullName evidence="3">Mucin-associated surface protein (MASP)</fullName>
    </submittedName>
</protein>
<dbReference type="VEuPathDB" id="TriTrypDB:C4B63_2g655"/>
<feature type="compositionally biased region" description="Acidic residues" evidence="1">
    <location>
        <begin position="86"/>
        <end position="102"/>
    </location>
</feature>
<comment type="caution">
    <text evidence="3">The sequence shown here is derived from an EMBL/GenBank/DDBJ whole genome shotgun (WGS) entry which is preliminary data.</text>
</comment>
<name>A0A2V2W2Q6_TRYCR</name>
<dbReference type="VEuPathDB" id="TriTrypDB:TcBrA4_0060370"/>
<proteinExistence type="predicted"/>
<evidence type="ECO:0000256" key="1">
    <source>
        <dbReference type="SAM" id="MobiDB-lite"/>
    </source>
</evidence>
<feature type="compositionally biased region" description="Polar residues" evidence="1">
    <location>
        <begin position="175"/>
        <end position="198"/>
    </location>
</feature>
<gene>
    <name evidence="3" type="ORF">C4B63_2g655</name>
</gene>
<organism evidence="3 4">
    <name type="scientific">Trypanosoma cruzi</name>
    <dbReference type="NCBI Taxonomy" id="5693"/>
    <lineage>
        <taxon>Eukaryota</taxon>
        <taxon>Discoba</taxon>
        <taxon>Euglenozoa</taxon>
        <taxon>Kinetoplastea</taxon>
        <taxon>Metakinetoplastina</taxon>
        <taxon>Trypanosomatida</taxon>
        <taxon>Trypanosomatidae</taxon>
        <taxon>Trypanosoma</taxon>
        <taxon>Schizotrypanum</taxon>
    </lineage>
</organism>
<dbReference type="AlphaFoldDB" id="A0A2V2W2Q6"/>
<feature type="compositionally biased region" description="Basic and acidic residues" evidence="1">
    <location>
        <begin position="281"/>
        <end position="311"/>
    </location>
</feature>
<dbReference type="VEuPathDB" id="TriTrypDB:C3747_337g33"/>
<feature type="region of interest" description="Disordered" evidence="1">
    <location>
        <begin position="84"/>
        <end position="336"/>
    </location>
</feature>
<dbReference type="EMBL" id="PRFA01000002">
    <property type="protein sequence ID" value="PWV02615.1"/>
    <property type="molecule type" value="Genomic_DNA"/>
</dbReference>
<reference evidence="3 4" key="1">
    <citation type="journal article" date="2018" name="Microb. Genom.">
        <title>Expanding an expanded genome: long-read sequencing of Trypanosoma cruzi.</title>
        <authorList>
            <person name="Berna L."/>
            <person name="Rodriguez M."/>
            <person name="Chiribao M.L."/>
            <person name="Parodi-Talice A."/>
            <person name="Pita S."/>
            <person name="Rijo G."/>
            <person name="Alvarez-Valin F."/>
            <person name="Robello C."/>
        </authorList>
    </citation>
    <scope>NUCLEOTIDE SEQUENCE [LARGE SCALE GENOMIC DNA]</scope>
    <source>
        <strain evidence="3 4">Dm28c</strain>
    </source>
</reference>
<evidence type="ECO:0000256" key="2">
    <source>
        <dbReference type="SAM" id="SignalP"/>
    </source>
</evidence>
<dbReference type="VEuPathDB" id="TriTrypDB:TcG_11180"/>
<dbReference type="VEuPathDB" id="TriTrypDB:BCY84_00309"/>